<keyword evidence="1" id="KW-1185">Reference proteome</keyword>
<dbReference type="Proteomes" id="UP000189703">
    <property type="component" value="Unplaced"/>
</dbReference>
<reference evidence="2" key="1">
    <citation type="submission" date="2025-08" db="UniProtKB">
        <authorList>
            <consortium name="RefSeq"/>
        </authorList>
    </citation>
    <scope>IDENTIFICATION</scope>
</reference>
<dbReference type="KEGG" id="nnu:104612332"/>
<name>A0A1U8BL68_NELNU</name>
<dbReference type="GeneID" id="104612332"/>
<organism evidence="1 2">
    <name type="scientific">Nelumbo nucifera</name>
    <name type="common">Sacred lotus</name>
    <dbReference type="NCBI Taxonomy" id="4432"/>
    <lineage>
        <taxon>Eukaryota</taxon>
        <taxon>Viridiplantae</taxon>
        <taxon>Streptophyta</taxon>
        <taxon>Embryophyta</taxon>
        <taxon>Tracheophyta</taxon>
        <taxon>Spermatophyta</taxon>
        <taxon>Magnoliopsida</taxon>
        <taxon>Proteales</taxon>
        <taxon>Nelumbonaceae</taxon>
        <taxon>Nelumbo</taxon>
    </lineage>
</organism>
<accession>A0A1U8BL68</accession>
<evidence type="ECO:0000313" key="2">
    <source>
        <dbReference type="RefSeq" id="XP_010278021.1"/>
    </source>
</evidence>
<gene>
    <name evidence="2" type="primary">LOC104612332</name>
</gene>
<sequence>MKSGAGLARTRKNGCFFFDDSGFDTRVSLLLEKEGEMMPREDYLTRLHSGDLDVSARNDSVDWILQGSSPFQLRTIDCLFICESSGSILITVRTSTWEAMDVPVAICSLRVFGAFHLKKSKVK</sequence>
<proteinExistence type="predicted"/>
<protein>
    <submittedName>
        <fullName evidence="2">Cyclin-D1-1-like</fullName>
    </submittedName>
</protein>
<dbReference type="RefSeq" id="XP_010278021.1">
    <property type="nucleotide sequence ID" value="XM_010279719.2"/>
</dbReference>
<dbReference type="AlphaFoldDB" id="A0A1U8BL68"/>
<evidence type="ECO:0000313" key="1">
    <source>
        <dbReference type="Proteomes" id="UP000189703"/>
    </source>
</evidence>